<proteinExistence type="predicted"/>
<dbReference type="EMBL" id="BK015647">
    <property type="protein sequence ID" value="DAE17875.1"/>
    <property type="molecule type" value="Genomic_DNA"/>
</dbReference>
<accession>A0A8S5QG81</accession>
<name>A0A8S5QG81_9CAUD</name>
<organism evidence="1">
    <name type="scientific">Siphoviridae sp. ctWBz6</name>
    <dbReference type="NCBI Taxonomy" id="2825536"/>
    <lineage>
        <taxon>Viruses</taxon>
        <taxon>Duplodnaviria</taxon>
        <taxon>Heunggongvirae</taxon>
        <taxon>Uroviricota</taxon>
        <taxon>Caudoviricetes</taxon>
    </lineage>
</organism>
<reference evidence="1" key="1">
    <citation type="journal article" date="2021" name="Proc. Natl. Acad. Sci. U.S.A.">
        <title>A Catalog of Tens of Thousands of Viruses from Human Metagenomes Reveals Hidden Associations with Chronic Diseases.</title>
        <authorList>
            <person name="Tisza M.J."/>
            <person name="Buck C.B."/>
        </authorList>
    </citation>
    <scope>NUCLEOTIDE SEQUENCE</scope>
    <source>
        <strain evidence="1">CtWBz6</strain>
    </source>
</reference>
<evidence type="ECO:0000313" key="1">
    <source>
        <dbReference type="EMBL" id="DAE17875.1"/>
    </source>
</evidence>
<sequence>MALQVAHSRIVVGVAVADDLHGDFLGKAPAEVIEVAHQCSVEAGIGGQGQIALSTQAVDGAGRIAPSQLRIDLAAIGGNHSRKRGLKRRRHDDAVDIVLAALYQSNGRLHVGIRLIACGNSHRLRNLGIEMIGADHGGRRSRAGIDAVEGHQVEALGQLRCKAIGKGPHIVQFHILGRIEEFIRNANTVFHLHGNDGHRRSGGTALGLRSILGYHVHLTVQREGELLHPVKGDRLCRAQGGQCALALGEVYQLRHQLLREHTASAQNICHNLLSFCQILCKLPQGSFLRVHRITLTVSQGRCSLCFGKQGCQRFRILPDARLVLSCQSGCHRSRQTEFQRNFRFYRVGLVSLVFRRQLVNLSLQFCGLIGSLLLRLLEGADLLLIGADFALQLVIICVFFRSDPALTSQPVLNGLVELFLRGDGCELHALLLSPLTRRSVFMLKSYSTPARKKSPRFAVRKRGDCELCD</sequence>
<protein>
    <submittedName>
        <fullName evidence="1">Uncharacterized protein</fullName>
    </submittedName>
</protein>